<sequence length="204" mass="22686">MKKLSYLLAIAATAVFAFAFTNNDMLSIGEKAPLADVKMKDVSGKSLSLNDMKGENGLLVIFSCNTCPFVIGWEDQYPGLGKFTKKNNIGMVLVNSNEAKRAGEDSMEEMKAHYKDAGYNTPYVIDENHKLADAMGGKTTPHVYLFDKDMKLVYRGAINDKYENKEKKATKFYLNDAMAQLVKGQEIDNPVTTERGCSIKRVKS</sequence>
<dbReference type="OrthoDB" id="9809746at2"/>
<dbReference type="InterPro" id="IPR047262">
    <property type="entry name" value="PRX-like1"/>
</dbReference>
<dbReference type="Pfam" id="PF00578">
    <property type="entry name" value="AhpC-TSA"/>
    <property type="match status" value="1"/>
</dbReference>
<dbReference type="PROSITE" id="PS51352">
    <property type="entry name" value="THIOREDOXIN_2"/>
    <property type="match status" value="1"/>
</dbReference>
<dbReference type="Proteomes" id="UP000005631">
    <property type="component" value="Chromosome"/>
</dbReference>
<dbReference type="InterPro" id="IPR036249">
    <property type="entry name" value="Thioredoxin-like_sf"/>
</dbReference>
<proteinExistence type="predicted"/>
<feature type="domain" description="Thioredoxin" evidence="2">
    <location>
        <begin position="26"/>
        <end position="183"/>
    </location>
</feature>
<dbReference type="InterPro" id="IPR000866">
    <property type="entry name" value="AhpC/TSA"/>
</dbReference>
<dbReference type="AlphaFoldDB" id="G8R451"/>
<name>G8R451_OWEHD</name>
<dbReference type="InterPro" id="IPR013766">
    <property type="entry name" value="Thioredoxin_domain"/>
</dbReference>
<evidence type="ECO:0000259" key="2">
    <source>
        <dbReference type="PROSITE" id="PS51352"/>
    </source>
</evidence>
<keyword evidence="4" id="KW-1185">Reference proteome</keyword>
<dbReference type="SUPFAM" id="SSF52833">
    <property type="entry name" value="Thioredoxin-like"/>
    <property type="match status" value="1"/>
</dbReference>
<protein>
    <submittedName>
        <fullName evidence="3">Peroxiredoxin</fullName>
    </submittedName>
</protein>
<dbReference type="CDD" id="cd02969">
    <property type="entry name" value="PRX_like1"/>
    <property type="match status" value="1"/>
</dbReference>
<dbReference type="KEGG" id="oho:Oweho_2144"/>
<evidence type="ECO:0000256" key="1">
    <source>
        <dbReference type="SAM" id="SignalP"/>
    </source>
</evidence>
<organism evidence="3 4">
    <name type="scientific">Owenweeksia hongkongensis (strain DSM 17368 / CIP 108786 / JCM 12287 / NRRL B-23963 / UST20020801)</name>
    <dbReference type="NCBI Taxonomy" id="926562"/>
    <lineage>
        <taxon>Bacteria</taxon>
        <taxon>Pseudomonadati</taxon>
        <taxon>Bacteroidota</taxon>
        <taxon>Flavobacteriia</taxon>
        <taxon>Flavobacteriales</taxon>
        <taxon>Owenweeksiaceae</taxon>
        <taxon>Owenweeksia</taxon>
    </lineage>
</organism>
<dbReference type="HOGENOM" id="CLU_076204_1_0_10"/>
<dbReference type="PANTHER" id="PTHR43640:SF1">
    <property type="entry name" value="THIOREDOXIN-DEPENDENT PEROXIREDOXIN"/>
    <property type="match status" value="1"/>
</dbReference>
<keyword evidence="1" id="KW-0732">Signal</keyword>
<accession>G8R451</accession>
<dbReference type="RefSeq" id="WP_014202467.1">
    <property type="nucleotide sequence ID" value="NC_016599.1"/>
</dbReference>
<dbReference type="PANTHER" id="PTHR43640">
    <property type="entry name" value="OS07G0260300 PROTEIN"/>
    <property type="match status" value="1"/>
</dbReference>
<evidence type="ECO:0000313" key="4">
    <source>
        <dbReference type="Proteomes" id="UP000005631"/>
    </source>
</evidence>
<dbReference type="eggNOG" id="COG1225">
    <property type="taxonomic scope" value="Bacteria"/>
</dbReference>
<reference evidence="3 4" key="1">
    <citation type="journal article" date="2012" name="Stand. Genomic Sci.">
        <title>Genome sequence of the orange-pigmented seawater bacterium Owenweeksia hongkongensis type strain (UST20020801(T)).</title>
        <authorList>
            <person name="Riedel T."/>
            <person name="Held B."/>
            <person name="Nolan M."/>
            <person name="Lucas S."/>
            <person name="Lapidus A."/>
            <person name="Tice H."/>
            <person name="Del Rio T.G."/>
            <person name="Cheng J.F."/>
            <person name="Han C."/>
            <person name="Tapia R."/>
            <person name="Goodwin L.A."/>
            <person name="Pitluck S."/>
            <person name="Liolios K."/>
            <person name="Mavromatis K."/>
            <person name="Pagani I."/>
            <person name="Ivanova N."/>
            <person name="Mikhailova N."/>
            <person name="Pati A."/>
            <person name="Chen A."/>
            <person name="Palaniappan K."/>
            <person name="Rohde M."/>
            <person name="Tindall B.J."/>
            <person name="Detter J.C."/>
            <person name="Goker M."/>
            <person name="Woyke T."/>
            <person name="Bristow J."/>
            <person name="Eisen J.A."/>
            <person name="Markowitz V."/>
            <person name="Hugenholtz P."/>
            <person name="Klenk H.P."/>
            <person name="Kyrpides N.C."/>
        </authorList>
    </citation>
    <scope>NUCLEOTIDE SEQUENCE</scope>
    <source>
        <strain evidence="4">DSM 17368 / JCM 12287 / NRRL B-23963</strain>
    </source>
</reference>
<feature type="chain" id="PRO_5046331995" evidence="1">
    <location>
        <begin position="20"/>
        <end position="204"/>
    </location>
</feature>
<dbReference type="Gene3D" id="3.40.30.10">
    <property type="entry name" value="Glutaredoxin"/>
    <property type="match status" value="1"/>
</dbReference>
<gene>
    <name evidence="3" type="ordered locus">Oweho_2144</name>
</gene>
<evidence type="ECO:0000313" key="3">
    <source>
        <dbReference type="EMBL" id="AEV33118.1"/>
    </source>
</evidence>
<dbReference type="EMBL" id="CP003156">
    <property type="protein sequence ID" value="AEV33118.1"/>
    <property type="molecule type" value="Genomic_DNA"/>
</dbReference>
<dbReference type="GO" id="GO:0016209">
    <property type="term" value="F:antioxidant activity"/>
    <property type="evidence" value="ECO:0007669"/>
    <property type="project" value="InterPro"/>
</dbReference>
<feature type="signal peptide" evidence="1">
    <location>
        <begin position="1"/>
        <end position="19"/>
    </location>
</feature>
<dbReference type="STRING" id="926562.Oweho_2144"/>
<dbReference type="GO" id="GO:0016491">
    <property type="term" value="F:oxidoreductase activity"/>
    <property type="evidence" value="ECO:0007669"/>
    <property type="project" value="InterPro"/>
</dbReference>